<gene>
    <name evidence="1" type="ORF">L0U88_16575</name>
</gene>
<proteinExistence type="predicted"/>
<dbReference type="Proteomes" id="UP001200145">
    <property type="component" value="Unassembled WGS sequence"/>
</dbReference>
<accession>A0ABS9BN88</accession>
<reference evidence="1 2" key="1">
    <citation type="submission" date="2022-01" db="EMBL/GenBank/DDBJ databases">
        <title>Flavihumibacter sp. nov., isolated from sediment of a river.</title>
        <authorList>
            <person name="Liu H."/>
        </authorList>
    </citation>
    <scope>NUCLEOTIDE SEQUENCE [LARGE SCALE GENOMIC DNA]</scope>
    <source>
        <strain evidence="1 2">RY-1</strain>
    </source>
</reference>
<evidence type="ECO:0008006" key="3">
    <source>
        <dbReference type="Google" id="ProtNLM"/>
    </source>
</evidence>
<dbReference type="RefSeq" id="WP_234867291.1">
    <property type="nucleotide sequence ID" value="NZ_JAKEVY010000004.1"/>
</dbReference>
<evidence type="ECO:0000313" key="2">
    <source>
        <dbReference type="Proteomes" id="UP001200145"/>
    </source>
</evidence>
<organism evidence="1 2">
    <name type="scientific">Flavihumibacter fluminis</name>
    <dbReference type="NCBI Taxonomy" id="2909236"/>
    <lineage>
        <taxon>Bacteria</taxon>
        <taxon>Pseudomonadati</taxon>
        <taxon>Bacteroidota</taxon>
        <taxon>Chitinophagia</taxon>
        <taxon>Chitinophagales</taxon>
        <taxon>Chitinophagaceae</taxon>
        <taxon>Flavihumibacter</taxon>
    </lineage>
</organism>
<evidence type="ECO:0000313" key="1">
    <source>
        <dbReference type="EMBL" id="MCF1716259.1"/>
    </source>
</evidence>
<dbReference type="EMBL" id="JAKEVY010000004">
    <property type="protein sequence ID" value="MCF1716259.1"/>
    <property type="molecule type" value="Genomic_DNA"/>
</dbReference>
<protein>
    <recommendedName>
        <fullName evidence="3">Sensor of ECF-type sigma factor</fullName>
    </recommendedName>
</protein>
<sequence length="135" mass="16359">MKYIFTLLFFIGSFQLVTQAQQRDGERLEALKVAYLTKKLNLNTEEAQKFWPIYNEYMADLKKVRQENRGGDELKREEKLLEVRKKYQASFSKALSPDRANQFFKAEKEFYGYVQKELQERRQQRQDNRARFRDN</sequence>
<keyword evidence="2" id="KW-1185">Reference proteome</keyword>
<name>A0ABS9BN88_9BACT</name>
<comment type="caution">
    <text evidence="1">The sequence shown here is derived from an EMBL/GenBank/DDBJ whole genome shotgun (WGS) entry which is preliminary data.</text>
</comment>